<dbReference type="GO" id="GO:0051607">
    <property type="term" value="P:defense response to virus"/>
    <property type="evidence" value="ECO:0007669"/>
    <property type="project" value="UniProtKB-KW"/>
</dbReference>
<dbReference type="InterPro" id="IPR009079">
    <property type="entry name" value="4_helix_cytokine-like_core"/>
</dbReference>
<protein>
    <submittedName>
        <fullName evidence="10">Interferon omega-1</fullName>
    </submittedName>
</protein>
<dbReference type="GO" id="GO:0005126">
    <property type="term" value="F:cytokine receptor binding"/>
    <property type="evidence" value="ECO:0007669"/>
    <property type="project" value="InterPro"/>
</dbReference>
<evidence type="ECO:0000313" key="10">
    <source>
        <dbReference type="RefSeq" id="XP_012876254.1"/>
    </source>
</evidence>
<dbReference type="CTD" id="3467"/>
<evidence type="ECO:0000256" key="6">
    <source>
        <dbReference type="ARBA" id="ARBA00023157"/>
    </source>
</evidence>
<organism evidence="9 10">
    <name type="scientific">Dipodomys ordii</name>
    <name type="common">Ord's kangaroo rat</name>
    <dbReference type="NCBI Taxonomy" id="10020"/>
    <lineage>
        <taxon>Eukaryota</taxon>
        <taxon>Metazoa</taxon>
        <taxon>Chordata</taxon>
        <taxon>Craniata</taxon>
        <taxon>Vertebrata</taxon>
        <taxon>Euteleostomi</taxon>
        <taxon>Mammalia</taxon>
        <taxon>Eutheria</taxon>
        <taxon>Euarchontoglires</taxon>
        <taxon>Glires</taxon>
        <taxon>Rodentia</taxon>
        <taxon>Castorimorpha</taxon>
        <taxon>Heteromyidae</taxon>
        <taxon>Dipodomyinae</taxon>
        <taxon>Dipodomys</taxon>
    </lineage>
</organism>
<comment type="subcellular location">
    <subcellularLocation>
        <location evidence="1">Secreted</location>
    </subcellularLocation>
</comment>
<dbReference type="SMART" id="SM00076">
    <property type="entry name" value="IFabd"/>
    <property type="match status" value="1"/>
</dbReference>
<dbReference type="Gene3D" id="1.20.1250.10">
    <property type="match status" value="1"/>
</dbReference>
<evidence type="ECO:0000313" key="9">
    <source>
        <dbReference type="Proteomes" id="UP000081671"/>
    </source>
</evidence>
<dbReference type="PRINTS" id="PR00266">
    <property type="entry name" value="INTERFERONAB"/>
</dbReference>
<sequence>MALLRPLLTTMVLCNCGPFGSPGCHLPQNSLLLNRKTFEVLEQMRRISPVLCLSDRRDFQFPQEMVDVSQLQKARAVSVLHILLQQIFNLLHSEHCPAAWNGKLLNELHTVLHQQLEGLRTCLMQVMGDEESILAPEDPTLHIRKYFQVISLYLKEKKYSDCAWEIVRVEIVRAFSSLVKLEERLRRKSGDLGSS</sequence>
<dbReference type="PANTHER" id="PTHR11691">
    <property type="entry name" value="TYPE I INTERFERON"/>
    <property type="match status" value="1"/>
</dbReference>
<dbReference type="Proteomes" id="UP000081671">
    <property type="component" value="Unplaced"/>
</dbReference>
<dbReference type="GO" id="GO:0005125">
    <property type="term" value="F:cytokine activity"/>
    <property type="evidence" value="ECO:0007669"/>
    <property type="project" value="UniProtKB-KW"/>
</dbReference>
<keyword evidence="8" id="KW-0732">Signal</keyword>
<dbReference type="AlphaFoldDB" id="A0A1S3FJP7"/>
<keyword evidence="3 7" id="KW-0202">Cytokine</keyword>
<comment type="similarity">
    <text evidence="2 7">Belongs to the alpha/beta interferon family.</text>
</comment>
<evidence type="ECO:0000256" key="3">
    <source>
        <dbReference type="ARBA" id="ARBA00022514"/>
    </source>
</evidence>
<dbReference type="KEGG" id="dord:105989010"/>
<dbReference type="InterPro" id="IPR000471">
    <property type="entry name" value="Interferon_alpha/beta/delta"/>
</dbReference>
<dbReference type="FunFam" id="1.20.1250.10:FF:000001">
    <property type="entry name" value="Interferon alpha"/>
    <property type="match status" value="1"/>
</dbReference>
<keyword evidence="9" id="KW-1185">Reference proteome</keyword>
<evidence type="ECO:0000256" key="8">
    <source>
        <dbReference type="SAM" id="SignalP"/>
    </source>
</evidence>
<dbReference type="InParanoid" id="A0A1S3FJP7"/>
<keyword evidence="5 7" id="KW-0051">Antiviral defense</keyword>
<evidence type="ECO:0000256" key="1">
    <source>
        <dbReference type="ARBA" id="ARBA00004613"/>
    </source>
</evidence>
<dbReference type="PANTHER" id="PTHR11691:SF37">
    <property type="entry name" value="INTERFERON OMEGA-1"/>
    <property type="match status" value="1"/>
</dbReference>
<dbReference type="Pfam" id="PF00143">
    <property type="entry name" value="Interferon"/>
    <property type="match status" value="1"/>
</dbReference>
<keyword evidence="6" id="KW-1015">Disulfide bond</keyword>
<evidence type="ECO:0000256" key="7">
    <source>
        <dbReference type="RuleBase" id="RU000436"/>
    </source>
</evidence>
<dbReference type="OrthoDB" id="9529410at2759"/>
<dbReference type="SUPFAM" id="SSF47266">
    <property type="entry name" value="4-helical cytokines"/>
    <property type="match status" value="1"/>
</dbReference>
<dbReference type="RefSeq" id="XP_012876254.1">
    <property type="nucleotide sequence ID" value="XM_013020800.1"/>
</dbReference>
<feature type="chain" id="PRO_5010211719" evidence="8">
    <location>
        <begin position="17"/>
        <end position="195"/>
    </location>
</feature>
<feature type="signal peptide" evidence="8">
    <location>
        <begin position="1"/>
        <end position="16"/>
    </location>
</feature>
<evidence type="ECO:0000256" key="2">
    <source>
        <dbReference type="ARBA" id="ARBA00011033"/>
    </source>
</evidence>
<reference evidence="10" key="1">
    <citation type="submission" date="2025-08" db="UniProtKB">
        <authorList>
            <consortium name="RefSeq"/>
        </authorList>
    </citation>
    <scope>IDENTIFICATION</scope>
    <source>
        <tissue evidence="10">Kidney</tissue>
    </source>
</reference>
<evidence type="ECO:0000256" key="5">
    <source>
        <dbReference type="ARBA" id="ARBA00023118"/>
    </source>
</evidence>
<name>A0A1S3FJP7_DIPOR</name>
<dbReference type="GO" id="GO:0005615">
    <property type="term" value="C:extracellular space"/>
    <property type="evidence" value="ECO:0007669"/>
    <property type="project" value="UniProtKB-KW"/>
</dbReference>
<dbReference type="CDD" id="cd00095">
    <property type="entry name" value="IFab"/>
    <property type="match status" value="1"/>
</dbReference>
<dbReference type="GeneID" id="105989010"/>
<evidence type="ECO:0000256" key="4">
    <source>
        <dbReference type="ARBA" id="ARBA00022525"/>
    </source>
</evidence>
<gene>
    <name evidence="10" type="primary">Ifnw1</name>
</gene>
<accession>A0A1S3FJP7</accession>
<keyword evidence="4" id="KW-0964">Secreted</keyword>
<proteinExistence type="inferred from homology"/>